<dbReference type="EMBL" id="JAADYS010000860">
    <property type="protein sequence ID" value="KAF4466539.1"/>
    <property type="molecule type" value="Genomic_DNA"/>
</dbReference>
<comment type="caution">
    <text evidence="2">The sequence shown here is derived from an EMBL/GenBank/DDBJ whole genome shotgun (WGS) entry which is preliminary data.</text>
</comment>
<name>A0A8H4LFF9_9HYPO</name>
<keyword evidence="3" id="KW-1185">Reference proteome</keyword>
<evidence type="ECO:0000313" key="3">
    <source>
        <dbReference type="Proteomes" id="UP000554235"/>
    </source>
</evidence>
<gene>
    <name evidence="2" type="ORF">FALBO_6603</name>
</gene>
<protein>
    <submittedName>
        <fullName evidence="2">Uncharacterized protein</fullName>
    </submittedName>
</protein>
<proteinExistence type="predicted"/>
<organism evidence="2 3">
    <name type="scientific">Fusarium albosuccineum</name>
    <dbReference type="NCBI Taxonomy" id="1237068"/>
    <lineage>
        <taxon>Eukaryota</taxon>
        <taxon>Fungi</taxon>
        <taxon>Dikarya</taxon>
        <taxon>Ascomycota</taxon>
        <taxon>Pezizomycotina</taxon>
        <taxon>Sordariomycetes</taxon>
        <taxon>Hypocreomycetidae</taxon>
        <taxon>Hypocreales</taxon>
        <taxon>Nectriaceae</taxon>
        <taxon>Fusarium</taxon>
        <taxon>Fusarium decemcellulare species complex</taxon>
    </lineage>
</organism>
<evidence type="ECO:0000256" key="1">
    <source>
        <dbReference type="SAM" id="MobiDB-lite"/>
    </source>
</evidence>
<dbReference type="AlphaFoldDB" id="A0A8H4LFF9"/>
<sequence>MSRASRGNACNELLTNANDGWIPVFHPQVIKDNDARDDTPHGRQAASSNWLMYPLWAQVQLSAILYIGDLLLASVGIHRPPIINFTCVARLPSLRTPSSRVPSQVNTQALYRAAMPDLRPLLVSSLWSRVTHFSAASSTARSWSKKQQPCHVSTAPETGRSVSTTGSAPGERDEAMQSISHVSATGATKNVIQRQKPVCVTNRGSVTDVETTTFGHVLLLYGFD</sequence>
<evidence type="ECO:0000313" key="2">
    <source>
        <dbReference type="EMBL" id="KAF4466539.1"/>
    </source>
</evidence>
<dbReference type="Proteomes" id="UP000554235">
    <property type="component" value="Unassembled WGS sequence"/>
</dbReference>
<accession>A0A8H4LFF9</accession>
<feature type="region of interest" description="Disordered" evidence="1">
    <location>
        <begin position="144"/>
        <end position="175"/>
    </location>
</feature>
<reference evidence="2 3" key="1">
    <citation type="submission" date="2020-01" db="EMBL/GenBank/DDBJ databases">
        <title>Identification and distribution of gene clusters putatively required for synthesis of sphingolipid metabolism inhibitors in phylogenetically diverse species of the filamentous fungus Fusarium.</title>
        <authorList>
            <person name="Kim H.-S."/>
            <person name="Busman M."/>
            <person name="Brown D.W."/>
            <person name="Divon H."/>
            <person name="Uhlig S."/>
            <person name="Proctor R.H."/>
        </authorList>
    </citation>
    <scope>NUCLEOTIDE SEQUENCE [LARGE SCALE GENOMIC DNA]</scope>
    <source>
        <strain evidence="2 3">NRRL 20459</strain>
    </source>
</reference>